<keyword evidence="2" id="KW-1185">Reference proteome</keyword>
<evidence type="ECO:0000313" key="1">
    <source>
        <dbReference type="EMBL" id="KAA5534305.1"/>
    </source>
</evidence>
<protein>
    <submittedName>
        <fullName evidence="1">Uncharacterized protein</fullName>
    </submittedName>
</protein>
<dbReference type="Proteomes" id="UP000325141">
    <property type="component" value="Unassembled WGS sequence"/>
</dbReference>
<organism evidence="1 2">
    <name type="scientific">Paenimyroides baculatum</name>
    <dbReference type="NCBI Taxonomy" id="2608000"/>
    <lineage>
        <taxon>Bacteria</taxon>
        <taxon>Pseudomonadati</taxon>
        <taxon>Bacteroidota</taxon>
        <taxon>Flavobacteriia</taxon>
        <taxon>Flavobacteriales</taxon>
        <taxon>Flavobacteriaceae</taxon>
        <taxon>Paenimyroides</taxon>
    </lineage>
</organism>
<gene>
    <name evidence="1" type="ORF">F0460_09360</name>
</gene>
<proteinExistence type="predicted"/>
<comment type="caution">
    <text evidence="1">The sequence shown here is derived from an EMBL/GenBank/DDBJ whole genome shotgun (WGS) entry which is preliminary data.</text>
</comment>
<sequence length="203" mass="24193">MYQTPPDVDSTGQEYPIYAGTDKQYKLQHLPIKKNDLGIYYNFLFTADRTHSSSLIEYYDYVEEEKTANECAYDFQICFINRFGAFEYFPLYGKVVQSTAMSKTHYNSVVPNYGYLRLINYKPELTQKSENKYSWSSSQLDEMFYLKIEEINHSPLLFMYNCDTRKIEQVYISSNNYMQKTFKNDKNKQTYNIEFTSVHNKKK</sequence>
<accession>A0A5M6CLW2</accession>
<name>A0A5M6CLW2_9FLAO</name>
<reference evidence="1 2" key="1">
    <citation type="submission" date="2019-09" db="EMBL/GenBank/DDBJ databases">
        <title>Genome sequence and assembly of Flavobacterium sp.</title>
        <authorList>
            <person name="Chhetri G."/>
        </authorList>
    </citation>
    <scope>NUCLEOTIDE SEQUENCE [LARGE SCALE GENOMIC DNA]</scope>
    <source>
        <strain evidence="1 2">SNL9</strain>
    </source>
</reference>
<dbReference type="AlphaFoldDB" id="A0A5M6CLW2"/>
<evidence type="ECO:0000313" key="2">
    <source>
        <dbReference type="Proteomes" id="UP000325141"/>
    </source>
</evidence>
<dbReference type="EMBL" id="VWSG01000006">
    <property type="protein sequence ID" value="KAA5534305.1"/>
    <property type="molecule type" value="Genomic_DNA"/>
</dbReference>
<dbReference type="RefSeq" id="WP_150012538.1">
    <property type="nucleotide sequence ID" value="NZ_VWSG01000006.1"/>
</dbReference>